<dbReference type="InterPro" id="IPR000421">
    <property type="entry name" value="FA58C"/>
</dbReference>
<feature type="chain" id="PRO_5046897450" evidence="2">
    <location>
        <begin position="23"/>
        <end position="1566"/>
    </location>
</feature>
<dbReference type="Gene3D" id="2.60.120.200">
    <property type="match status" value="1"/>
</dbReference>
<comment type="caution">
    <text evidence="4">The sequence shown here is derived from an EMBL/GenBank/DDBJ whole genome shotgun (WGS) entry which is preliminary data.</text>
</comment>
<dbReference type="SUPFAM" id="SSF49785">
    <property type="entry name" value="Galactose-binding domain-like"/>
    <property type="match status" value="1"/>
</dbReference>
<evidence type="ECO:0000256" key="2">
    <source>
        <dbReference type="SAM" id="SignalP"/>
    </source>
</evidence>
<dbReference type="InterPro" id="IPR008979">
    <property type="entry name" value="Galactose-bd-like_sf"/>
</dbReference>
<dbReference type="InterPro" id="IPR037293">
    <property type="entry name" value="Gal_Oxidase_central_sf"/>
</dbReference>
<dbReference type="PROSITE" id="PS50022">
    <property type="entry name" value="FA58C_3"/>
    <property type="match status" value="1"/>
</dbReference>
<dbReference type="PANTHER" id="PTHR32208:SF56">
    <property type="entry name" value="GALACTOSE OXIDASE-RELATED"/>
    <property type="match status" value="1"/>
</dbReference>
<dbReference type="RefSeq" id="WP_208232402.1">
    <property type="nucleotide sequence ID" value="NZ_JAGEVG010000003.1"/>
</dbReference>
<keyword evidence="1 2" id="KW-0732">Signal</keyword>
<dbReference type="InterPro" id="IPR014756">
    <property type="entry name" value="Ig_E-set"/>
</dbReference>
<evidence type="ECO:0000313" key="4">
    <source>
        <dbReference type="EMBL" id="MBO3097274.1"/>
    </source>
</evidence>
<dbReference type="EMBL" id="JAGEVG010000003">
    <property type="protein sequence ID" value="MBO3097274.1"/>
    <property type="molecule type" value="Genomic_DNA"/>
</dbReference>
<dbReference type="Pfam" id="PF07250">
    <property type="entry name" value="Glyoxal_oxid_N"/>
    <property type="match status" value="1"/>
</dbReference>
<dbReference type="Pfam" id="PF13385">
    <property type="entry name" value="Laminin_G_3"/>
    <property type="match status" value="1"/>
</dbReference>
<dbReference type="Gene3D" id="2.60.120.260">
    <property type="entry name" value="Galactose-binding domain-like"/>
    <property type="match status" value="1"/>
</dbReference>
<dbReference type="SUPFAM" id="SSF81296">
    <property type="entry name" value="E set domains"/>
    <property type="match status" value="1"/>
</dbReference>
<dbReference type="PANTHER" id="PTHR32208">
    <property type="entry name" value="SECRETED PROTEIN-RELATED"/>
    <property type="match status" value="1"/>
</dbReference>
<dbReference type="Gene3D" id="2.60.40.10">
    <property type="entry name" value="Immunoglobulins"/>
    <property type="match status" value="1"/>
</dbReference>
<feature type="signal peptide" evidence="2">
    <location>
        <begin position="1"/>
        <end position="22"/>
    </location>
</feature>
<dbReference type="Pfam" id="PF00754">
    <property type="entry name" value="F5_F8_type_C"/>
    <property type="match status" value="1"/>
</dbReference>
<dbReference type="InterPro" id="IPR009880">
    <property type="entry name" value="Glyoxal_oxidase_N"/>
</dbReference>
<dbReference type="SUPFAM" id="SSF50965">
    <property type="entry name" value="Galactose oxidase, central domain"/>
    <property type="match status" value="1"/>
</dbReference>
<dbReference type="SMART" id="SM00612">
    <property type="entry name" value="Kelch"/>
    <property type="match status" value="2"/>
</dbReference>
<dbReference type="Proteomes" id="UP000681315">
    <property type="component" value="Unassembled WGS sequence"/>
</dbReference>
<dbReference type="NCBIfam" id="TIGR04183">
    <property type="entry name" value="Por_Secre_tail"/>
    <property type="match status" value="1"/>
</dbReference>
<dbReference type="InterPro" id="IPR026444">
    <property type="entry name" value="Secre_tail"/>
</dbReference>
<dbReference type="InterPro" id="IPR013320">
    <property type="entry name" value="ConA-like_dom_sf"/>
</dbReference>
<feature type="domain" description="F5/8 type C" evidence="3">
    <location>
        <begin position="852"/>
        <end position="1017"/>
    </location>
</feature>
<dbReference type="InterPro" id="IPR013783">
    <property type="entry name" value="Ig-like_fold"/>
</dbReference>
<dbReference type="InterPro" id="IPR015202">
    <property type="entry name" value="GO-like_E_set"/>
</dbReference>
<evidence type="ECO:0000259" key="3">
    <source>
        <dbReference type="PROSITE" id="PS50022"/>
    </source>
</evidence>
<reference evidence="4 5" key="1">
    <citation type="submission" date="2021-03" db="EMBL/GenBank/DDBJ databases">
        <title>Gelidibacter sp. nov., isolated from costal sediment.</title>
        <authorList>
            <person name="Lun K.-Y."/>
        </authorList>
    </citation>
    <scope>NUCLEOTIDE SEQUENCE [LARGE SCALE GENOMIC DNA]</scope>
    <source>
        <strain evidence="4 5">DF109</strain>
    </source>
</reference>
<accession>A0ABS3SNI5</accession>
<proteinExistence type="predicted"/>
<evidence type="ECO:0000256" key="1">
    <source>
        <dbReference type="ARBA" id="ARBA00022729"/>
    </source>
</evidence>
<dbReference type="SUPFAM" id="SSF49899">
    <property type="entry name" value="Concanavalin A-like lectins/glucanases"/>
    <property type="match status" value="1"/>
</dbReference>
<dbReference type="CDD" id="cd02851">
    <property type="entry name" value="E_set_GO_C"/>
    <property type="match status" value="1"/>
</dbReference>
<dbReference type="Pfam" id="PF18962">
    <property type="entry name" value="Por_Secre_tail"/>
    <property type="match status" value="1"/>
</dbReference>
<evidence type="ECO:0000313" key="5">
    <source>
        <dbReference type="Proteomes" id="UP000681315"/>
    </source>
</evidence>
<dbReference type="InterPro" id="IPR006652">
    <property type="entry name" value="Kelch_1"/>
</dbReference>
<name>A0ABS3SNI5_9FLAO</name>
<sequence>MTRLKLFTFSIFLLFVGFKSFAQDPQVVGQWGGIIEFDIVPVAIANLPDGRLVTWSSKYHDDFDMNDGYTFTQIFDPLGNDSLGAVLPRTVTETYHDMFCPGINNLADGRLLVTGGSSDEKTSIYDPKTGVWTADVDMNIPRGYQGAVTLADGAAFTIGGSWNDGVPAGGRDGEIWREGQGWTHLTGLSSTILYNQNDIDGEPEGVYRLDNHAWLFAAPNGKIFHAGPGETMHWIDVNGNSGAGSYEVIGQRAQDSMSMNGSAAMFDIGKILKVGGSASYSSNTVPNPNAYVIALDSTGITDNVTVTATANPMEHARVYVSSVVLPDGEVLIMGGLDHAEVFVDDVAYFSAEMYNPESNSFRTLASMQTPRTYHSAAILLKDGRVFMGGGGLCGEGCAANHKDAEIFSPPYLFNSNGDLAERPTLKAPDKAFYERSLTVTASPGIQEFSFIRMSSATHSVNNEQRRVPVTYSDNNDGSYTLNIPEANLMPPGYYMLFAIDVNGVPSIAETVLVGEADSRLNGDHLLVEFDFFEGTGSLIRDSSGNDNHGEIIEHDDDGNPVATLGDFWTADGLSGNALEMNGMEFRSNSIVDIPTSSTIGAALTNQITVMAWVNRNVDSRLPDGKIPNVAVFTHLGELNSDYSSFFMGYHADQYKLEFFTHGGSAILYGNREIDKRYEPGVWEHLVATYDGETAILYVNGEEFRSSDLTGNLIIRTDHPESVYNAFTLSGFYELRDNPGGEDGNSSGITDELDGRMDKFKLYNIALTEAEIQAIYNEEYKVVVEPDPCDDYYLVYEIGDNSGSGSKEISIREGDSIRLTLNDENVDYIVRGPDGVEIINGVINNIIESGVYTVTATLSEVGPAKELSIHDVSSEQIELQDSNREKAIDGSPNTYWHTKWDDYNFPHWIDLDLGEEKGVVGLEYLPRPIDEVGEEHNAENGRISEFSIYVSDSPDDWVSEDVLDWGTPVHTGQWENTYGWKIEEFPEIRGRYVRLVAHSEVRELQQHANAAEIKINVTIECVQTLEINVVTPEIYTFNGSWSESGDPSGVSGIFDDIIIESGEAMILQSTSARNITVAPGAALTVNPNAAVNLSVRNTLTLNSNSTSYASLIETGYLTGTVIYNRYVNKMGTSAGGGNDLISPPVARNFNAAFVEENVGVIAAHPTTVGIYAFAPYNVNSGKYENFNIGTNNLGSEAMVPGIGYRAATVNGGTLSFRGTTTKSAVSVPIYDGSRSSWNLIGNPYPSYLDFEMFFEVNKDQFEAGEAYQAIYGYTGNSGEWTILNNLSFEDPNLQPKIAPGQGFFVKSKVGGGIVRFTPEMRTSGASDDFIHGRPNKNIALSKLKLTRGSSDVSTSVYFVDGSTKGIDPGYDAAAYAATKVDFLLFTNLIEGNKGLDIAIQALPYEDFNDVIVPLGVKAKAGAQLSISLDEVSTLPANINVYLEDTQYNTLTLLNDDAFTFTPTVDLNGAGRFNVHYASRTLSIGDMDANDNLRIYTTSSPKTLYIMGQLTGATRAYLYDIQGRLVLSKALNPNTTENTMDISTIGTGIYVVKLNNDHQIKTQKLVIK</sequence>
<dbReference type="InterPro" id="IPR011043">
    <property type="entry name" value="Gal_Oxase/kelch_b-propeller"/>
</dbReference>
<dbReference type="Pfam" id="PF09118">
    <property type="entry name" value="GO-like_E_set"/>
    <property type="match status" value="1"/>
</dbReference>
<protein>
    <submittedName>
        <fullName evidence="4">DUF1929 domain-containing protein</fullName>
    </submittedName>
</protein>
<dbReference type="Gene3D" id="2.130.10.80">
    <property type="entry name" value="Galactose oxidase/kelch, beta-propeller"/>
    <property type="match status" value="1"/>
</dbReference>
<gene>
    <name evidence="4" type="ORF">J4051_03265</name>
</gene>
<keyword evidence="5" id="KW-1185">Reference proteome</keyword>
<organism evidence="4 5">
    <name type="scientific">Gelidibacter pelagius</name>
    <dbReference type="NCBI Taxonomy" id="2819985"/>
    <lineage>
        <taxon>Bacteria</taxon>
        <taxon>Pseudomonadati</taxon>
        <taxon>Bacteroidota</taxon>
        <taxon>Flavobacteriia</taxon>
        <taxon>Flavobacteriales</taxon>
        <taxon>Flavobacteriaceae</taxon>
        <taxon>Gelidibacter</taxon>
    </lineage>
</organism>